<sequence length="35" mass="3494">MSRRVAILLVVVLVVLAAALVIGYTSGLLGNAAVA</sequence>
<accession>A0A031FTY7</accession>
<evidence type="ECO:0000313" key="2">
    <source>
        <dbReference type="Proteomes" id="UP000024001"/>
    </source>
</evidence>
<keyword evidence="2" id="KW-1185">Reference proteome</keyword>
<dbReference type="EMBL" id="JFYO01000004">
    <property type="protein sequence ID" value="EZP28299.1"/>
    <property type="molecule type" value="Genomic_DNA"/>
</dbReference>
<dbReference type="KEGG" id="moo:BWL13_00407"/>
<dbReference type="AlphaFoldDB" id="A0A031FTY7"/>
<gene>
    <name evidence="1" type="ORF">BW34_01279</name>
</gene>
<comment type="caution">
    <text evidence="1">The sequence shown here is derived from an EMBL/GenBank/DDBJ whole genome shotgun (WGS) entry which is preliminary data.</text>
</comment>
<protein>
    <submittedName>
        <fullName evidence="1">Uncharacterized protein</fullName>
    </submittedName>
</protein>
<dbReference type="Proteomes" id="UP000024001">
    <property type="component" value="Unassembled WGS sequence"/>
</dbReference>
<evidence type="ECO:0000313" key="1">
    <source>
        <dbReference type="EMBL" id="EZP28299.1"/>
    </source>
</evidence>
<name>A0A031FTY7_9MICO</name>
<reference evidence="1 2" key="1">
    <citation type="submission" date="2014-03" db="EMBL/GenBank/DDBJ databases">
        <title>Draft Genome Sequences of 13 Willow Endophytes.</title>
        <authorList>
            <person name="Gan H.Y."/>
            <person name="Gan H.M."/>
            <person name="Savka M.A."/>
            <person name="Hudson A.O."/>
        </authorList>
    </citation>
    <scope>NUCLEOTIDE SEQUENCE [LARGE SCALE GENOMIC DNA]</scope>
    <source>
        <strain evidence="1 2">RIT293</strain>
    </source>
</reference>
<organism evidence="1 2">
    <name type="scientific">Microbacterium oleivorans</name>
    <dbReference type="NCBI Taxonomy" id="273677"/>
    <lineage>
        <taxon>Bacteria</taxon>
        <taxon>Bacillati</taxon>
        <taxon>Actinomycetota</taxon>
        <taxon>Actinomycetes</taxon>
        <taxon>Micrococcales</taxon>
        <taxon>Microbacteriaceae</taxon>
        <taxon>Microbacterium</taxon>
    </lineage>
</organism>
<proteinExistence type="predicted"/>